<comment type="caution">
    <text evidence="1">The sequence shown here is derived from an EMBL/GenBank/DDBJ whole genome shotgun (WGS) entry which is preliminary data.</text>
</comment>
<keyword evidence="2" id="KW-1185">Reference proteome</keyword>
<gene>
    <name evidence="1" type="ORF">HAX54_013995</name>
</gene>
<evidence type="ECO:0000313" key="1">
    <source>
        <dbReference type="EMBL" id="MCD7472680.1"/>
    </source>
</evidence>
<reference evidence="1 2" key="1">
    <citation type="journal article" date="2021" name="BMC Genomics">
        <title>Datura genome reveals duplications of psychoactive alkaloid biosynthetic genes and high mutation rate following tissue culture.</title>
        <authorList>
            <person name="Rajewski A."/>
            <person name="Carter-House D."/>
            <person name="Stajich J."/>
            <person name="Litt A."/>
        </authorList>
    </citation>
    <scope>NUCLEOTIDE SEQUENCE [LARGE SCALE GENOMIC DNA]</scope>
    <source>
        <strain evidence="1">AR-01</strain>
    </source>
</reference>
<accession>A0ABS8TP88</accession>
<protein>
    <submittedName>
        <fullName evidence="1">Uncharacterized protein</fullName>
    </submittedName>
</protein>
<feature type="non-terminal residue" evidence="1">
    <location>
        <position position="1"/>
    </location>
</feature>
<evidence type="ECO:0000313" key="2">
    <source>
        <dbReference type="Proteomes" id="UP000823775"/>
    </source>
</evidence>
<organism evidence="1 2">
    <name type="scientific">Datura stramonium</name>
    <name type="common">Jimsonweed</name>
    <name type="synonym">Common thornapple</name>
    <dbReference type="NCBI Taxonomy" id="4076"/>
    <lineage>
        <taxon>Eukaryota</taxon>
        <taxon>Viridiplantae</taxon>
        <taxon>Streptophyta</taxon>
        <taxon>Embryophyta</taxon>
        <taxon>Tracheophyta</taxon>
        <taxon>Spermatophyta</taxon>
        <taxon>Magnoliopsida</taxon>
        <taxon>eudicotyledons</taxon>
        <taxon>Gunneridae</taxon>
        <taxon>Pentapetalae</taxon>
        <taxon>asterids</taxon>
        <taxon>lamiids</taxon>
        <taxon>Solanales</taxon>
        <taxon>Solanaceae</taxon>
        <taxon>Solanoideae</taxon>
        <taxon>Datureae</taxon>
        <taxon>Datura</taxon>
    </lineage>
</organism>
<dbReference type="Proteomes" id="UP000823775">
    <property type="component" value="Unassembled WGS sequence"/>
</dbReference>
<dbReference type="EMBL" id="JACEIK010001861">
    <property type="protein sequence ID" value="MCD7472680.1"/>
    <property type="molecule type" value="Genomic_DNA"/>
</dbReference>
<proteinExistence type="predicted"/>
<name>A0ABS8TP88_DATST</name>
<sequence>GWEEVLCKVLEQRDRILIEVFRYERIMPERMYHRGDGTTTADLFGYGHGRLKFFLEWKSFGNNFSILPRMESCRLFVGTQL</sequence>